<dbReference type="InterPro" id="IPR009000">
    <property type="entry name" value="Transl_B-barrel_sf"/>
</dbReference>
<dbReference type="SUPFAM" id="SSF50447">
    <property type="entry name" value="Translation proteins"/>
    <property type="match status" value="1"/>
</dbReference>
<evidence type="ECO:0000256" key="1">
    <source>
        <dbReference type="ARBA" id="ARBA00004229"/>
    </source>
</evidence>
<comment type="subcellular location">
    <subcellularLocation>
        <location evidence="1">Plastid</location>
        <location evidence="1">Chloroplast</location>
    </subcellularLocation>
</comment>
<evidence type="ECO:0000256" key="4">
    <source>
        <dbReference type="ARBA" id="ARBA00024731"/>
    </source>
</evidence>
<feature type="domain" description="Tr-type G" evidence="5">
    <location>
        <begin position="1"/>
        <end position="131"/>
    </location>
</feature>
<evidence type="ECO:0000259" key="5">
    <source>
        <dbReference type="PROSITE" id="PS51722"/>
    </source>
</evidence>
<dbReference type="InterPro" id="IPR014721">
    <property type="entry name" value="Ribsml_uS5_D2-typ_fold_subgr"/>
</dbReference>
<dbReference type="SUPFAM" id="SSF54211">
    <property type="entry name" value="Ribosomal protein S5 domain 2-like"/>
    <property type="match status" value="1"/>
</dbReference>
<evidence type="ECO:0000256" key="2">
    <source>
        <dbReference type="ARBA" id="ARBA00022741"/>
    </source>
</evidence>
<dbReference type="CDD" id="cd01681">
    <property type="entry name" value="aeEF2_snRNP_like_IV"/>
    <property type="match status" value="1"/>
</dbReference>
<dbReference type="InterPro" id="IPR035647">
    <property type="entry name" value="EFG_III/V"/>
</dbReference>
<organism evidence="6">
    <name type="scientific">Aureoumbra lagunensis</name>
    <dbReference type="NCBI Taxonomy" id="44058"/>
    <lineage>
        <taxon>Eukaryota</taxon>
        <taxon>Sar</taxon>
        <taxon>Stramenopiles</taxon>
        <taxon>Ochrophyta</taxon>
        <taxon>Pelagophyceae</taxon>
        <taxon>Pelagomonadales</taxon>
        <taxon>Aureoumbra</taxon>
    </lineage>
</organism>
<proteinExistence type="predicted"/>
<dbReference type="GO" id="GO:0009507">
    <property type="term" value="C:chloroplast"/>
    <property type="evidence" value="ECO:0007669"/>
    <property type="project" value="UniProtKB-SubCell"/>
</dbReference>
<accession>A0A7S3JUG4</accession>
<dbReference type="SMART" id="SM00889">
    <property type="entry name" value="EFG_IV"/>
    <property type="match status" value="1"/>
</dbReference>
<dbReference type="EMBL" id="HBIJ01005282">
    <property type="protein sequence ID" value="CAE0362986.1"/>
    <property type="molecule type" value="Transcribed_RNA"/>
</dbReference>
<dbReference type="InterPro" id="IPR005517">
    <property type="entry name" value="Transl_elong_EFG/EF2_IV"/>
</dbReference>
<dbReference type="GO" id="GO:0005829">
    <property type="term" value="C:cytosol"/>
    <property type="evidence" value="ECO:0007669"/>
    <property type="project" value="TreeGrafter"/>
</dbReference>
<dbReference type="SUPFAM" id="SSF52540">
    <property type="entry name" value="P-loop containing nucleoside triphosphate hydrolases"/>
    <property type="match status" value="1"/>
</dbReference>
<protein>
    <recommendedName>
        <fullName evidence="5">Tr-type G domain-containing protein</fullName>
    </recommendedName>
</protein>
<dbReference type="InterPro" id="IPR027417">
    <property type="entry name" value="P-loop_NTPase"/>
</dbReference>
<dbReference type="AlphaFoldDB" id="A0A7S3JUG4"/>
<dbReference type="Gene3D" id="3.30.70.870">
    <property type="entry name" value="Elongation Factor G (Translational Gtpase), domain 3"/>
    <property type="match status" value="1"/>
</dbReference>
<comment type="function">
    <text evidence="4">Catalyzes the GTP-dependent ribosomal translocation step during translation elongation. During this step, the ribosome changes from the pre-translocational (PRE) to the post-translocational (POST) state as the newly formed A-site-bound peptidyl-tRNA and P-site-bound deacylated tRNA move to the P and E sites, respectively. Catalyzes the coordinated movement of the two tRNA molecules, the mRNA and conformational changes in the ribosome.</text>
</comment>
<gene>
    <name evidence="6" type="ORF">ALAG00032_LOCUS3727</name>
</gene>
<evidence type="ECO:0000256" key="3">
    <source>
        <dbReference type="ARBA" id="ARBA00023134"/>
    </source>
</evidence>
<dbReference type="Gene3D" id="3.30.70.240">
    <property type="match status" value="1"/>
</dbReference>
<dbReference type="PANTHER" id="PTHR42908">
    <property type="entry name" value="TRANSLATION ELONGATION FACTOR-RELATED"/>
    <property type="match status" value="1"/>
</dbReference>
<reference evidence="6" key="1">
    <citation type="submission" date="2021-01" db="EMBL/GenBank/DDBJ databases">
        <authorList>
            <person name="Corre E."/>
            <person name="Pelletier E."/>
            <person name="Niang G."/>
            <person name="Scheremetjew M."/>
            <person name="Finn R."/>
            <person name="Kale V."/>
            <person name="Holt S."/>
            <person name="Cochrane G."/>
            <person name="Meng A."/>
            <person name="Brown T."/>
            <person name="Cohen L."/>
        </authorList>
    </citation>
    <scope>NUCLEOTIDE SEQUENCE</scope>
    <source>
        <strain evidence="6">CCMP1510</strain>
    </source>
</reference>
<dbReference type="Pfam" id="PF03764">
    <property type="entry name" value="EFG_IV"/>
    <property type="match status" value="1"/>
</dbReference>
<dbReference type="Gene3D" id="3.30.230.10">
    <property type="match status" value="1"/>
</dbReference>
<keyword evidence="3" id="KW-0342">GTP-binding</keyword>
<dbReference type="Gene3D" id="3.40.50.300">
    <property type="entry name" value="P-loop containing nucleotide triphosphate hydrolases"/>
    <property type="match status" value="1"/>
</dbReference>
<dbReference type="GO" id="GO:0005525">
    <property type="term" value="F:GTP binding"/>
    <property type="evidence" value="ECO:0007669"/>
    <property type="project" value="UniProtKB-KW"/>
</dbReference>
<dbReference type="GO" id="GO:0003924">
    <property type="term" value="F:GTPase activity"/>
    <property type="evidence" value="ECO:0007669"/>
    <property type="project" value="InterPro"/>
</dbReference>
<dbReference type="GO" id="GO:1990904">
    <property type="term" value="C:ribonucleoprotein complex"/>
    <property type="evidence" value="ECO:0007669"/>
    <property type="project" value="TreeGrafter"/>
</dbReference>
<dbReference type="InterPro" id="IPR000795">
    <property type="entry name" value="T_Tr_GTP-bd_dom"/>
</dbReference>
<sequence length="702" mass="75355">MIDSPGHADFNNEVASALAVTDGVFLVVDVCEGIRVQTEATLKQAVTCGLGIALVLNKIDRLIIEQRLETSEASNRIRTIIDQVNALLLRLGSSTKLSFAQGNVIFGSAKFAWLASRTTLDALGLNKFGLKAIMAVYLACDDLNGDPAQLLKALESLPDSAFKKMVLAGAESLAKKNTDSILSHGAIIRATLGAAMPAADALLELARTALPSPRDSAPVKARLLMDEELHSAEIRTAVQNSDAKAPAIVLVAKLVALPGTSKQLCGLGRVFAGELSAETRLYEAGKESKKTHKILRLVRFGVREVSSCKRAGPGDVVGIVGLNDDLEAPATLTSTLDIAPFRQLNTSVTAKPVVRYAVMLKDQTKRNQLAKALAFLTKTDHAVKMAHTSEKETVIACASSLHASVCEARLNELVGSQSIELRCASVSLAETVTTRSTGPYDGGSCLAKTTNKLNRIYVAAQPLETLELGIELASCKSDKTAILAAAGWTKAKLRKVWAISDSGSLLIDGSSQIPHLAEFKDPAVAAFEQLTKSGPLSGSVVVGVMLIITDALIHAVAAQRRGPALQHAALRAMTAALLTAQPALLEPIYHMEIQLIPRDALRGILDTLRDRDATILDCQDSQIQALVPVVESLSTPNYPDDLTDALKAAARGRLQNPICRLEKWQLVRRRNSKRETELIDHTRNRLGLPRDIRTAESFMDRL</sequence>
<dbReference type="PROSITE" id="PS51722">
    <property type="entry name" value="G_TR_2"/>
    <property type="match status" value="1"/>
</dbReference>
<dbReference type="SUPFAM" id="SSF54980">
    <property type="entry name" value="EF-G C-terminal domain-like"/>
    <property type="match status" value="1"/>
</dbReference>
<dbReference type="InterPro" id="IPR020568">
    <property type="entry name" value="Ribosomal_Su5_D2-typ_SF"/>
</dbReference>
<dbReference type="PANTHER" id="PTHR42908:SF3">
    <property type="entry name" value="ELONGATION FACTOR-LIKE GTPASE 1"/>
    <property type="match status" value="1"/>
</dbReference>
<keyword evidence="2" id="KW-0547">Nucleotide-binding</keyword>
<name>A0A7S3JUG4_9STRA</name>
<dbReference type="Pfam" id="PF00009">
    <property type="entry name" value="GTP_EFTU"/>
    <property type="match status" value="1"/>
</dbReference>
<evidence type="ECO:0000313" key="6">
    <source>
        <dbReference type="EMBL" id="CAE0362986.1"/>
    </source>
</evidence>
<dbReference type="GO" id="GO:0003746">
    <property type="term" value="F:translation elongation factor activity"/>
    <property type="evidence" value="ECO:0007669"/>
    <property type="project" value="TreeGrafter"/>
</dbReference>
<dbReference type="Gene3D" id="2.40.30.10">
    <property type="entry name" value="Translation factors"/>
    <property type="match status" value="1"/>
</dbReference>